<reference evidence="1 2" key="1">
    <citation type="submission" date="2019-02" db="EMBL/GenBank/DDBJ databases">
        <title>Deep-cultivation of Planctomycetes and their phenomic and genomic characterization uncovers novel biology.</title>
        <authorList>
            <person name="Wiegand S."/>
            <person name="Jogler M."/>
            <person name="Boedeker C."/>
            <person name="Pinto D."/>
            <person name="Vollmers J."/>
            <person name="Rivas-Marin E."/>
            <person name="Kohn T."/>
            <person name="Peeters S.H."/>
            <person name="Heuer A."/>
            <person name="Rast P."/>
            <person name="Oberbeckmann S."/>
            <person name="Bunk B."/>
            <person name="Jeske O."/>
            <person name="Meyerdierks A."/>
            <person name="Storesund J.E."/>
            <person name="Kallscheuer N."/>
            <person name="Luecker S."/>
            <person name="Lage O.M."/>
            <person name="Pohl T."/>
            <person name="Merkel B.J."/>
            <person name="Hornburger P."/>
            <person name="Mueller R.-W."/>
            <person name="Bruemmer F."/>
            <person name="Labrenz M."/>
            <person name="Spormann A.M."/>
            <person name="Op den Camp H."/>
            <person name="Overmann J."/>
            <person name="Amann R."/>
            <person name="Jetten M.S.M."/>
            <person name="Mascher T."/>
            <person name="Medema M.H."/>
            <person name="Devos D.P."/>
            <person name="Kaster A.-K."/>
            <person name="Ovreas L."/>
            <person name="Rohde M."/>
            <person name="Galperin M.Y."/>
            <person name="Jogler C."/>
        </authorList>
    </citation>
    <scope>NUCLEOTIDE SEQUENCE [LARGE SCALE GENOMIC DNA]</scope>
    <source>
        <strain evidence="1 2">SV_7m_r</strain>
    </source>
</reference>
<protein>
    <submittedName>
        <fullName evidence="1">Uncharacterized protein</fullName>
    </submittedName>
</protein>
<sequence>MKNVRIKRDSRGEMFTAGSEIQHFVICFTRLNGIFGCCLRVFNKIAVGVADGRR</sequence>
<evidence type="ECO:0000313" key="1">
    <source>
        <dbReference type="EMBL" id="QDT59803.1"/>
    </source>
</evidence>
<gene>
    <name evidence="1" type="ORF">SV7mr_23130</name>
</gene>
<dbReference type="Proteomes" id="UP000315003">
    <property type="component" value="Chromosome"/>
</dbReference>
<organism evidence="1 2">
    <name type="scientific">Stieleria bergensis</name>
    <dbReference type="NCBI Taxonomy" id="2528025"/>
    <lineage>
        <taxon>Bacteria</taxon>
        <taxon>Pseudomonadati</taxon>
        <taxon>Planctomycetota</taxon>
        <taxon>Planctomycetia</taxon>
        <taxon>Pirellulales</taxon>
        <taxon>Pirellulaceae</taxon>
        <taxon>Stieleria</taxon>
    </lineage>
</organism>
<keyword evidence="2" id="KW-1185">Reference proteome</keyword>
<accession>A0A517SUM0</accession>
<dbReference type="AlphaFoldDB" id="A0A517SUM0"/>
<evidence type="ECO:0000313" key="2">
    <source>
        <dbReference type="Proteomes" id="UP000315003"/>
    </source>
</evidence>
<proteinExistence type="predicted"/>
<name>A0A517SUM0_9BACT</name>
<dbReference type="EMBL" id="CP036272">
    <property type="protein sequence ID" value="QDT59803.1"/>
    <property type="molecule type" value="Genomic_DNA"/>
</dbReference>